<dbReference type="AlphaFoldDB" id="A0A0N7L563"/>
<organism evidence="1 2">
    <name type="scientific">Plasmopara halstedii</name>
    <name type="common">Downy mildew of sunflower</name>
    <dbReference type="NCBI Taxonomy" id="4781"/>
    <lineage>
        <taxon>Eukaryota</taxon>
        <taxon>Sar</taxon>
        <taxon>Stramenopiles</taxon>
        <taxon>Oomycota</taxon>
        <taxon>Peronosporomycetes</taxon>
        <taxon>Peronosporales</taxon>
        <taxon>Peronosporaceae</taxon>
        <taxon>Plasmopara</taxon>
    </lineage>
</organism>
<evidence type="ECO:0000313" key="1">
    <source>
        <dbReference type="EMBL" id="CEG40595.1"/>
    </source>
</evidence>
<keyword evidence="2" id="KW-1185">Reference proteome</keyword>
<reference evidence="2" key="1">
    <citation type="submission" date="2014-09" db="EMBL/GenBank/DDBJ databases">
        <authorList>
            <person name="Sharma Rahul"/>
            <person name="Thines Marco"/>
        </authorList>
    </citation>
    <scope>NUCLEOTIDE SEQUENCE [LARGE SCALE GENOMIC DNA]</scope>
</reference>
<evidence type="ECO:0000313" key="2">
    <source>
        <dbReference type="Proteomes" id="UP000054928"/>
    </source>
</evidence>
<protein>
    <submittedName>
        <fullName evidence="1">Uncharacterized protein</fullName>
    </submittedName>
</protein>
<proteinExistence type="predicted"/>
<dbReference type="GeneID" id="36405837"/>
<accession>A0A0N7L563</accession>
<sequence>MSTGPHADDHKHLTESRSTLLKVAVSFGLVKPDELLCARYIDSDHIGSLVRFPLRRTARSCEGERENWGNPDKAFIYELTASTGKPCPVEALLYVKIKHDFGE</sequence>
<dbReference type="Proteomes" id="UP000054928">
    <property type="component" value="Unassembled WGS sequence"/>
</dbReference>
<dbReference type="RefSeq" id="XP_024576964.1">
    <property type="nucleotide sequence ID" value="XM_024726271.1"/>
</dbReference>
<name>A0A0N7L563_PLAHL</name>
<dbReference type="EMBL" id="CCYD01000523">
    <property type="protein sequence ID" value="CEG40595.1"/>
    <property type="molecule type" value="Genomic_DNA"/>
</dbReference>